<gene>
    <name evidence="1" type="ORF">BcepSaruman_092</name>
</gene>
<protein>
    <submittedName>
        <fullName evidence="1">Uncharacterized protein</fullName>
    </submittedName>
</protein>
<evidence type="ECO:0000313" key="1">
    <source>
        <dbReference type="EMBL" id="QBX06505.1"/>
    </source>
</evidence>
<organism evidence="1 2">
    <name type="scientific">Burkholderia phage BcepSaruman</name>
    <dbReference type="NCBI Taxonomy" id="2530032"/>
    <lineage>
        <taxon>Viruses</taxon>
        <taxon>Duplodnaviria</taxon>
        <taxon>Heunggongvirae</taxon>
        <taxon>Uroviricota</taxon>
        <taxon>Caudoviricetes</taxon>
        <taxon>Sarumanvirus</taxon>
        <taxon>Sarumanvirus bcepsaruman</taxon>
    </lineage>
</organism>
<dbReference type="Proteomes" id="UP000296455">
    <property type="component" value="Segment"/>
</dbReference>
<proteinExistence type="predicted"/>
<keyword evidence="2" id="KW-1185">Reference proteome</keyword>
<evidence type="ECO:0000313" key="2">
    <source>
        <dbReference type="Proteomes" id="UP000296455"/>
    </source>
</evidence>
<accession>A0A4D5ZBX5</accession>
<name>A0A4D5ZBX5_9CAUD</name>
<reference evidence="1 2" key="1">
    <citation type="submission" date="2019-02" db="EMBL/GenBank/DDBJ databases">
        <title>Complete genome sequence of Burkholderia cenocepacia phage BcepSaruman.</title>
        <authorList>
            <person name="Park K."/>
            <person name="Liu M."/>
            <person name="Gill J."/>
        </authorList>
    </citation>
    <scope>NUCLEOTIDE SEQUENCE [LARGE SCALE GENOMIC DNA]</scope>
</reference>
<dbReference type="EMBL" id="MK552140">
    <property type="protein sequence ID" value="QBX06505.1"/>
    <property type="molecule type" value="Genomic_DNA"/>
</dbReference>
<sequence length="131" mass="14772">MFAVEAAKRLLATAPEPRAEHLAPGHETPVAADVEVDGKFDTARDHELEHVRTTLGSNRLRYSMGKNHLFHKSNPLEIEDEAQATINILNKMGYKMMVHKGVLSRPNFSCKGQHRIVIQRIGKDLRIFFSA</sequence>